<name>A0ABS3FX62_9CYAN</name>
<dbReference type="InterPro" id="IPR025478">
    <property type="entry name" value="COP23"/>
</dbReference>
<protein>
    <submittedName>
        <fullName evidence="2">COP23 domain-containing protein</fullName>
    </submittedName>
</protein>
<reference evidence="2 3" key="1">
    <citation type="submission" date="2021-03" db="EMBL/GenBank/DDBJ databases">
        <title>Metabolic Capacity of the Antarctic Cyanobacterium Phormidium pseudopriestleyi that Sustains Oxygenic Photosynthesis in the Presence of Hydrogen Sulfide.</title>
        <authorList>
            <person name="Lumian J.E."/>
            <person name="Jungblut A.D."/>
            <person name="Dillon M.L."/>
            <person name="Hawes I."/>
            <person name="Doran P.T."/>
            <person name="Mackey T.J."/>
            <person name="Dick G.J."/>
            <person name="Grettenberger C.L."/>
            <person name="Sumner D.Y."/>
        </authorList>
    </citation>
    <scope>NUCLEOTIDE SEQUENCE [LARGE SCALE GENOMIC DNA]</scope>
    <source>
        <strain evidence="2 3">FRX01</strain>
    </source>
</reference>
<dbReference type="Proteomes" id="UP000664844">
    <property type="component" value="Unassembled WGS sequence"/>
</dbReference>
<organism evidence="2 3">
    <name type="scientific">Phormidium pseudopriestleyi FRX01</name>
    <dbReference type="NCBI Taxonomy" id="1759528"/>
    <lineage>
        <taxon>Bacteria</taxon>
        <taxon>Bacillati</taxon>
        <taxon>Cyanobacteriota</taxon>
        <taxon>Cyanophyceae</taxon>
        <taxon>Oscillatoriophycideae</taxon>
        <taxon>Oscillatoriales</taxon>
        <taxon>Oscillatoriaceae</taxon>
        <taxon>Phormidium</taxon>
    </lineage>
</organism>
<evidence type="ECO:0000256" key="1">
    <source>
        <dbReference type="SAM" id="MobiDB-lite"/>
    </source>
</evidence>
<evidence type="ECO:0000313" key="3">
    <source>
        <dbReference type="Proteomes" id="UP000664844"/>
    </source>
</evidence>
<keyword evidence="3" id="KW-1185">Reference proteome</keyword>
<proteinExistence type="predicted"/>
<accession>A0ABS3FX62</accession>
<feature type="region of interest" description="Disordered" evidence="1">
    <location>
        <begin position="43"/>
        <end position="67"/>
    </location>
</feature>
<feature type="compositionally biased region" description="Polar residues" evidence="1">
    <location>
        <begin position="244"/>
        <end position="261"/>
    </location>
</feature>
<dbReference type="RefSeq" id="WP_207090154.1">
    <property type="nucleotide sequence ID" value="NZ_JAFLQW010000580.1"/>
</dbReference>
<sequence length="261" mass="28080">MFQPKYKSPLSIPIAAIRGVSASLGLTLLLGASGAVVAQELPPRNNVRVPPNSPTETGDSNQGDIPTASNARFTCQVVDGQYTVMYSPQSQPGQVYEWAKPSTLGGGWTEDRRCNEIARRLEFYREDGMQELAIGSENGYDTICVTTQKNPTCQIVLTVPPGENPQLIRDRVFENLTVADSGRQTEAVNALVDNGQGGNVLQTLEGVFGIPIPGSSPQTQVRPGSIDLRPFLDPVDGGTGVQLRENSSNGSSHQLNPENFR</sequence>
<comment type="caution">
    <text evidence="2">The sequence shown here is derived from an EMBL/GenBank/DDBJ whole genome shotgun (WGS) entry which is preliminary data.</text>
</comment>
<feature type="region of interest" description="Disordered" evidence="1">
    <location>
        <begin position="232"/>
        <end position="261"/>
    </location>
</feature>
<evidence type="ECO:0000313" key="2">
    <source>
        <dbReference type="EMBL" id="MBO0351723.1"/>
    </source>
</evidence>
<gene>
    <name evidence="2" type="ORF">J0895_22105</name>
</gene>
<feature type="compositionally biased region" description="Polar residues" evidence="1">
    <location>
        <begin position="54"/>
        <end position="67"/>
    </location>
</feature>
<dbReference type="EMBL" id="JAFLQW010000580">
    <property type="protein sequence ID" value="MBO0351723.1"/>
    <property type="molecule type" value="Genomic_DNA"/>
</dbReference>
<dbReference type="Pfam" id="PF14218">
    <property type="entry name" value="COP23"/>
    <property type="match status" value="1"/>
</dbReference>